<gene>
    <name evidence="2" type="ORF">PPRIM_AZ9-3.1.T1310037</name>
</gene>
<dbReference type="Proteomes" id="UP000688137">
    <property type="component" value="Unassembled WGS sequence"/>
</dbReference>
<organism evidence="2 3">
    <name type="scientific">Paramecium primaurelia</name>
    <dbReference type="NCBI Taxonomy" id="5886"/>
    <lineage>
        <taxon>Eukaryota</taxon>
        <taxon>Sar</taxon>
        <taxon>Alveolata</taxon>
        <taxon>Ciliophora</taxon>
        <taxon>Intramacronucleata</taxon>
        <taxon>Oligohymenophorea</taxon>
        <taxon>Peniculida</taxon>
        <taxon>Parameciidae</taxon>
        <taxon>Paramecium</taxon>
    </lineage>
</organism>
<accession>A0A8S1PU42</accession>
<sequence length="49" mass="5906">MDIIKNCFKKCVYAFNSSKFINNEEECIKECVEQYKKRINLIEDAKQQK</sequence>
<reference evidence="2" key="1">
    <citation type="submission" date="2021-01" db="EMBL/GenBank/DDBJ databases">
        <authorList>
            <consortium name="Genoscope - CEA"/>
            <person name="William W."/>
        </authorList>
    </citation>
    <scope>NUCLEOTIDE SEQUENCE</scope>
</reference>
<evidence type="ECO:0000313" key="2">
    <source>
        <dbReference type="EMBL" id="CAD8106534.1"/>
    </source>
</evidence>
<proteinExistence type="predicted"/>
<name>A0A8S1PU42_PARPR</name>
<protein>
    <recommendedName>
        <fullName evidence="1">Tim10-like domain-containing protein</fullName>
    </recommendedName>
</protein>
<dbReference type="EMBL" id="CAJJDM010000134">
    <property type="protein sequence ID" value="CAD8106534.1"/>
    <property type="molecule type" value="Genomic_DNA"/>
</dbReference>
<dbReference type="AlphaFoldDB" id="A0A8S1PU42"/>
<evidence type="ECO:0000313" key="3">
    <source>
        <dbReference type="Proteomes" id="UP000688137"/>
    </source>
</evidence>
<dbReference type="InterPro" id="IPR004217">
    <property type="entry name" value="Tim10-like"/>
</dbReference>
<keyword evidence="3" id="KW-1185">Reference proteome</keyword>
<evidence type="ECO:0000259" key="1">
    <source>
        <dbReference type="Pfam" id="PF02953"/>
    </source>
</evidence>
<comment type="caution">
    <text evidence="2">The sequence shown here is derived from an EMBL/GenBank/DDBJ whole genome shotgun (WGS) entry which is preliminary data.</text>
</comment>
<feature type="domain" description="Tim10-like" evidence="1">
    <location>
        <begin position="3"/>
        <end position="43"/>
    </location>
</feature>
<dbReference type="Pfam" id="PF02953">
    <property type="entry name" value="zf-Tim10_DDP"/>
    <property type="match status" value="1"/>
</dbReference>